<proteinExistence type="predicted"/>
<evidence type="ECO:0000256" key="1">
    <source>
        <dbReference type="SAM" id="MobiDB-lite"/>
    </source>
</evidence>
<feature type="transmembrane region" description="Helical" evidence="2">
    <location>
        <begin position="6"/>
        <end position="24"/>
    </location>
</feature>
<sequence length="113" mass="11811">MVRARTHWWVVGVAGVLVVAVARWRLAGREDREPVAATVRPAVLVDHAPPLSLPPPPLPSRPLGKALPPVKVKAGGTTWSPNPAVAPPSTEAQRGAPDIPGAQPLRPPPSSSE</sequence>
<evidence type="ECO:0000313" key="3">
    <source>
        <dbReference type="EMBL" id="RKP46111.1"/>
    </source>
</evidence>
<evidence type="ECO:0000256" key="2">
    <source>
        <dbReference type="SAM" id="Phobius"/>
    </source>
</evidence>
<keyword evidence="2" id="KW-1133">Transmembrane helix</keyword>
<reference evidence="3 4" key="1">
    <citation type="submission" date="2018-10" db="EMBL/GenBank/DDBJ databases">
        <title>Paraburkholderia sp. 7MK8-2, isolated from soil.</title>
        <authorList>
            <person name="Gao Z.-H."/>
            <person name="Qiu L.-H."/>
        </authorList>
    </citation>
    <scope>NUCLEOTIDE SEQUENCE [LARGE SCALE GENOMIC DNA]</scope>
    <source>
        <strain evidence="3 4">7MK8-2</strain>
    </source>
</reference>
<feature type="compositionally biased region" description="Pro residues" evidence="1">
    <location>
        <begin position="51"/>
        <end position="60"/>
    </location>
</feature>
<keyword evidence="4" id="KW-1185">Reference proteome</keyword>
<protein>
    <submittedName>
        <fullName evidence="3">Uncharacterized protein</fullName>
    </submittedName>
</protein>
<accession>A0A494X917</accession>
<feature type="region of interest" description="Disordered" evidence="1">
    <location>
        <begin position="47"/>
        <end position="113"/>
    </location>
</feature>
<dbReference type="OrthoDB" id="9035924at2"/>
<comment type="caution">
    <text evidence="3">The sequence shown here is derived from an EMBL/GenBank/DDBJ whole genome shotgun (WGS) entry which is preliminary data.</text>
</comment>
<keyword evidence="2" id="KW-0812">Transmembrane</keyword>
<dbReference type="RefSeq" id="WP_121279938.1">
    <property type="nucleotide sequence ID" value="NZ_RBZV01000008.1"/>
</dbReference>
<dbReference type="Proteomes" id="UP000280434">
    <property type="component" value="Unassembled WGS sequence"/>
</dbReference>
<gene>
    <name evidence="3" type="ORF">D7S89_19135</name>
</gene>
<dbReference type="EMBL" id="RBZV01000008">
    <property type="protein sequence ID" value="RKP46111.1"/>
    <property type="molecule type" value="Genomic_DNA"/>
</dbReference>
<dbReference type="AlphaFoldDB" id="A0A494X917"/>
<evidence type="ECO:0000313" key="4">
    <source>
        <dbReference type="Proteomes" id="UP000280434"/>
    </source>
</evidence>
<name>A0A494X917_9BURK</name>
<organism evidence="3 4">
    <name type="scientific">Trinickia fusca</name>
    <dbReference type="NCBI Taxonomy" id="2419777"/>
    <lineage>
        <taxon>Bacteria</taxon>
        <taxon>Pseudomonadati</taxon>
        <taxon>Pseudomonadota</taxon>
        <taxon>Betaproteobacteria</taxon>
        <taxon>Burkholderiales</taxon>
        <taxon>Burkholderiaceae</taxon>
        <taxon>Trinickia</taxon>
    </lineage>
</organism>
<keyword evidence="2" id="KW-0472">Membrane</keyword>